<keyword evidence="1" id="KW-1133">Transmembrane helix</keyword>
<feature type="transmembrane region" description="Helical" evidence="1">
    <location>
        <begin position="76"/>
        <end position="97"/>
    </location>
</feature>
<accession>A0A426ZRH8</accession>
<proteinExistence type="predicted"/>
<evidence type="ECO:0000313" key="3">
    <source>
        <dbReference type="Proteomes" id="UP000287651"/>
    </source>
</evidence>
<evidence type="ECO:0000256" key="1">
    <source>
        <dbReference type="SAM" id="Phobius"/>
    </source>
</evidence>
<keyword evidence="1" id="KW-0472">Membrane</keyword>
<evidence type="ECO:0000313" key="2">
    <source>
        <dbReference type="EMBL" id="RRT66637.1"/>
    </source>
</evidence>
<keyword evidence="1" id="KW-0812">Transmembrane</keyword>
<reference evidence="2 3" key="1">
    <citation type="journal article" date="2014" name="Agronomy (Basel)">
        <title>A Draft Genome Sequence for Ensete ventricosum, the Drought-Tolerant Tree Against Hunger.</title>
        <authorList>
            <person name="Harrison J."/>
            <person name="Moore K.A."/>
            <person name="Paszkiewicz K."/>
            <person name="Jones T."/>
            <person name="Grant M."/>
            <person name="Ambacheew D."/>
            <person name="Muzemil S."/>
            <person name="Studholme D.J."/>
        </authorList>
    </citation>
    <scope>NUCLEOTIDE SEQUENCE [LARGE SCALE GENOMIC DNA]</scope>
</reference>
<protein>
    <submittedName>
        <fullName evidence="2">Uncharacterized protein</fullName>
    </submittedName>
</protein>
<comment type="caution">
    <text evidence="2">The sequence shown here is derived from an EMBL/GenBank/DDBJ whole genome shotgun (WGS) entry which is preliminary data.</text>
</comment>
<dbReference type="EMBL" id="AMZH03005354">
    <property type="protein sequence ID" value="RRT66637.1"/>
    <property type="molecule type" value="Genomic_DNA"/>
</dbReference>
<feature type="non-terminal residue" evidence="2">
    <location>
        <position position="1"/>
    </location>
</feature>
<dbReference type="AlphaFoldDB" id="A0A426ZRH8"/>
<sequence length="182" mass="19982">PWKVGEEEKARSDCEGSDVRGRLSSLCEPGIALDPLEFPCSRTKLRHLCYELRPCHGLVGDVNCPARPCLARVLRYSVVICSVSCRAGMVFDLVAPLGMAASASDHTSVVSINLFVALLCGCIVIGHLLEENRWMNESITALIIVGLSNPFLEVKFVRVRRELCSNRCFCYCRGCARGLSSC</sequence>
<organism evidence="2 3">
    <name type="scientific">Ensete ventricosum</name>
    <name type="common">Abyssinian banana</name>
    <name type="synonym">Musa ensete</name>
    <dbReference type="NCBI Taxonomy" id="4639"/>
    <lineage>
        <taxon>Eukaryota</taxon>
        <taxon>Viridiplantae</taxon>
        <taxon>Streptophyta</taxon>
        <taxon>Embryophyta</taxon>
        <taxon>Tracheophyta</taxon>
        <taxon>Spermatophyta</taxon>
        <taxon>Magnoliopsida</taxon>
        <taxon>Liliopsida</taxon>
        <taxon>Zingiberales</taxon>
        <taxon>Musaceae</taxon>
        <taxon>Ensete</taxon>
    </lineage>
</organism>
<feature type="transmembrane region" description="Helical" evidence="1">
    <location>
        <begin position="109"/>
        <end position="129"/>
    </location>
</feature>
<dbReference type="Proteomes" id="UP000287651">
    <property type="component" value="Unassembled WGS sequence"/>
</dbReference>
<gene>
    <name evidence="2" type="ORF">B296_00015835</name>
</gene>
<name>A0A426ZRH8_ENSVE</name>